<evidence type="ECO:0000313" key="8">
    <source>
        <dbReference type="Proteomes" id="UP001497623"/>
    </source>
</evidence>
<feature type="non-terminal residue" evidence="7">
    <location>
        <position position="1"/>
    </location>
</feature>
<feature type="signal peptide" evidence="4">
    <location>
        <begin position="1"/>
        <end position="26"/>
    </location>
</feature>
<comment type="caution">
    <text evidence="7">The sequence shown here is derived from an EMBL/GenBank/DDBJ whole genome shotgun (WGS) entry which is preliminary data.</text>
</comment>
<keyword evidence="2" id="KW-1015">Disulfide bond</keyword>
<sequence length="389" mass="43196">DRSDHCVRMERLHLVLLVLVGQQVLAHPNTTQQHSKDCGGTYYSSSGVIRHPPSGGNYQNAEGCTWLINNTNPITITFVSFDVEERYDYLYFTEDLAAGVAGISNFTGYNIPKPFKTTATILYLHFQSDYSVSRPGFELHWDSARCWLGYRSYKKGSKIESRCMVLKCEDGSWIFTDIIKAECSRSCKLTGDPHIETYGPNTNNNEAGNKAYIFHGDNEYALTQPGLAPNPTFGVNGIFADCVLGGSSVSCVKGVTYNEPGIEITLTVKVFDFHSQVVVSVNNEVIQLGDEVRTFGDVFLFKNTPSDCITIVGSFGLSVKFCKNSPYNSLEIWAMSHLQAEPTLPQTAGELYGLCDQYTISGEELNYYTMRDGTQHTGDPTPFADTWLV</sequence>
<organism evidence="7 8">
    <name type="scientific">Meganyctiphanes norvegica</name>
    <name type="common">Northern krill</name>
    <name type="synonym">Thysanopoda norvegica</name>
    <dbReference type="NCBI Taxonomy" id="48144"/>
    <lineage>
        <taxon>Eukaryota</taxon>
        <taxon>Metazoa</taxon>
        <taxon>Ecdysozoa</taxon>
        <taxon>Arthropoda</taxon>
        <taxon>Crustacea</taxon>
        <taxon>Multicrustacea</taxon>
        <taxon>Malacostraca</taxon>
        <taxon>Eumalacostraca</taxon>
        <taxon>Eucarida</taxon>
        <taxon>Euphausiacea</taxon>
        <taxon>Euphausiidae</taxon>
        <taxon>Meganyctiphanes</taxon>
    </lineage>
</organism>
<dbReference type="CDD" id="cd00041">
    <property type="entry name" value="CUB"/>
    <property type="match status" value="1"/>
</dbReference>
<dbReference type="InterPro" id="IPR001846">
    <property type="entry name" value="VWF_type-D"/>
</dbReference>
<gene>
    <name evidence="7" type="ORF">MNOR_LOCUS22679</name>
</gene>
<dbReference type="EMBL" id="CAXKWB010019321">
    <property type="protein sequence ID" value="CAL4121817.1"/>
    <property type="molecule type" value="Genomic_DNA"/>
</dbReference>
<comment type="caution">
    <text evidence="3">Lacks conserved residue(s) required for the propagation of feature annotation.</text>
</comment>
<evidence type="ECO:0000259" key="6">
    <source>
        <dbReference type="PROSITE" id="PS51233"/>
    </source>
</evidence>
<reference evidence="7 8" key="1">
    <citation type="submission" date="2024-05" db="EMBL/GenBank/DDBJ databases">
        <authorList>
            <person name="Wallberg A."/>
        </authorList>
    </citation>
    <scope>NUCLEOTIDE SEQUENCE [LARGE SCALE GENOMIC DNA]</scope>
</reference>
<dbReference type="SUPFAM" id="SSF49854">
    <property type="entry name" value="Spermadhesin, CUB domain"/>
    <property type="match status" value="1"/>
</dbReference>
<name>A0AAV2RCT3_MEGNR</name>
<proteinExistence type="predicted"/>
<keyword evidence="8" id="KW-1185">Reference proteome</keyword>
<feature type="domain" description="VWFD" evidence="6">
    <location>
        <begin position="185"/>
        <end position="389"/>
    </location>
</feature>
<dbReference type="Pfam" id="PF00431">
    <property type="entry name" value="CUB"/>
    <property type="match status" value="1"/>
</dbReference>
<accession>A0AAV2RCT3</accession>
<keyword evidence="4" id="KW-0732">Signal</keyword>
<dbReference type="AlphaFoldDB" id="A0AAV2RCT3"/>
<dbReference type="PROSITE" id="PS01180">
    <property type="entry name" value="CUB"/>
    <property type="match status" value="1"/>
</dbReference>
<evidence type="ECO:0000256" key="3">
    <source>
        <dbReference type="PROSITE-ProRule" id="PRU00059"/>
    </source>
</evidence>
<dbReference type="Proteomes" id="UP001497623">
    <property type="component" value="Unassembled WGS sequence"/>
</dbReference>
<evidence type="ECO:0000256" key="1">
    <source>
        <dbReference type="ARBA" id="ARBA00022737"/>
    </source>
</evidence>
<dbReference type="PANTHER" id="PTHR24251">
    <property type="entry name" value="OVOCHYMASE-RELATED"/>
    <property type="match status" value="1"/>
</dbReference>
<dbReference type="SMART" id="SM00042">
    <property type="entry name" value="CUB"/>
    <property type="match status" value="1"/>
</dbReference>
<dbReference type="InterPro" id="IPR035914">
    <property type="entry name" value="Sperma_CUB_dom_sf"/>
</dbReference>
<dbReference type="InterPro" id="IPR000859">
    <property type="entry name" value="CUB_dom"/>
</dbReference>
<protein>
    <submittedName>
        <fullName evidence="7">Uncharacterized protein</fullName>
    </submittedName>
</protein>
<evidence type="ECO:0000256" key="4">
    <source>
        <dbReference type="SAM" id="SignalP"/>
    </source>
</evidence>
<evidence type="ECO:0000259" key="5">
    <source>
        <dbReference type="PROSITE" id="PS01180"/>
    </source>
</evidence>
<dbReference type="PROSITE" id="PS51233">
    <property type="entry name" value="VWFD"/>
    <property type="match status" value="1"/>
</dbReference>
<keyword evidence="1" id="KW-0677">Repeat</keyword>
<evidence type="ECO:0000256" key="2">
    <source>
        <dbReference type="ARBA" id="ARBA00023157"/>
    </source>
</evidence>
<feature type="domain" description="CUB" evidence="5">
    <location>
        <begin position="38"/>
        <end position="144"/>
    </location>
</feature>
<dbReference type="Gene3D" id="2.60.120.290">
    <property type="entry name" value="Spermadhesin, CUB domain"/>
    <property type="match status" value="1"/>
</dbReference>
<evidence type="ECO:0000313" key="7">
    <source>
        <dbReference type="EMBL" id="CAL4121817.1"/>
    </source>
</evidence>
<feature type="chain" id="PRO_5043360034" evidence="4">
    <location>
        <begin position="27"/>
        <end position="389"/>
    </location>
</feature>